<accession>A0A1H3EH47</accession>
<reference evidence="3 4" key="1">
    <citation type="submission" date="2016-10" db="EMBL/GenBank/DDBJ databases">
        <authorList>
            <person name="de Groot N.N."/>
        </authorList>
    </citation>
    <scope>NUCLEOTIDE SEQUENCE [LARGE SCALE GENOMIC DNA]</scope>
    <source>
        <strain evidence="3 4">DSM 17890</strain>
    </source>
</reference>
<dbReference type="AlphaFoldDB" id="A0A1H3EH47"/>
<dbReference type="InterPro" id="IPR020803">
    <property type="entry name" value="MeTfrase_dom"/>
</dbReference>
<dbReference type="InterPro" id="IPR029063">
    <property type="entry name" value="SAM-dependent_MTases_sf"/>
</dbReference>
<protein>
    <submittedName>
        <fullName evidence="3">Ubiquinone/menaquinone biosynthesis C-methylase UbiE</fullName>
    </submittedName>
</protein>
<keyword evidence="3" id="KW-0830">Ubiquinone</keyword>
<evidence type="ECO:0000313" key="4">
    <source>
        <dbReference type="Proteomes" id="UP000199118"/>
    </source>
</evidence>
<dbReference type="Pfam" id="PF08241">
    <property type="entry name" value="Methyltransf_11"/>
    <property type="match status" value="1"/>
</dbReference>
<dbReference type="EMBL" id="FNMZ01000010">
    <property type="protein sequence ID" value="SDX77927.1"/>
    <property type="molecule type" value="Genomic_DNA"/>
</dbReference>
<dbReference type="STRING" id="356660.SAMN05444336_11023"/>
<dbReference type="CDD" id="cd02440">
    <property type="entry name" value="AdoMet_MTases"/>
    <property type="match status" value="1"/>
</dbReference>
<keyword evidence="1" id="KW-0808">Transferase</keyword>
<dbReference type="SUPFAM" id="SSF53335">
    <property type="entry name" value="S-adenosyl-L-methionine-dependent methyltransferases"/>
    <property type="match status" value="1"/>
</dbReference>
<feature type="domain" description="Polyketide synthase-like methyltransferase" evidence="2">
    <location>
        <begin position="31"/>
        <end position="235"/>
    </location>
</feature>
<dbReference type="GO" id="GO:0008757">
    <property type="term" value="F:S-adenosylmethionine-dependent methyltransferase activity"/>
    <property type="evidence" value="ECO:0007669"/>
    <property type="project" value="InterPro"/>
</dbReference>
<name>A0A1H3EH47_9RHOB</name>
<proteinExistence type="predicted"/>
<keyword evidence="3" id="KW-0489">Methyltransferase</keyword>
<dbReference type="OrthoDB" id="9795085at2"/>
<organism evidence="3 4">
    <name type="scientific">Albimonas donghaensis</name>
    <dbReference type="NCBI Taxonomy" id="356660"/>
    <lineage>
        <taxon>Bacteria</taxon>
        <taxon>Pseudomonadati</taxon>
        <taxon>Pseudomonadota</taxon>
        <taxon>Alphaproteobacteria</taxon>
        <taxon>Rhodobacterales</taxon>
        <taxon>Paracoccaceae</taxon>
        <taxon>Albimonas</taxon>
    </lineage>
</organism>
<sequence>MTGAPAHTADADADHWSAAGYASTARFVSDLGAPVVALLDPAAGERILDLGCGDGALTEALVAAGAHVTGYDASPDMVAAARARGLDAQVGDGHALPFDGAFDAVFSNAALHWMTDPDAVLAGVARALRPGGRFVAEQGGMGNVAAIRTALIAVLAEEGVETTLHEIWSFPSPAEQTARLEAAGFVVERIELIPRPTPVAAGMEAWLATLAAPALALLPEARRAPARARAAALARPALCDAGGRWTADYVRLRFRARLAGRGDHPDALSGKAAT</sequence>
<dbReference type="Gene3D" id="3.40.50.150">
    <property type="entry name" value="Vaccinia Virus protein VP39"/>
    <property type="match status" value="1"/>
</dbReference>
<dbReference type="RefSeq" id="WP_092684646.1">
    <property type="nucleotide sequence ID" value="NZ_FNMZ01000010.1"/>
</dbReference>
<evidence type="ECO:0000259" key="2">
    <source>
        <dbReference type="SMART" id="SM00828"/>
    </source>
</evidence>
<dbReference type="GO" id="GO:0032259">
    <property type="term" value="P:methylation"/>
    <property type="evidence" value="ECO:0007669"/>
    <property type="project" value="UniProtKB-KW"/>
</dbReference>
<dbReference type="InterPro" id="IPR013216">
    <property type="entry name" value="Methyltransf_11"/>
</dbReference>
<dbReference type="Proteomes" id="UP000199118">
    <property type="component" value="Unassembled WGS sequence"/>
</dbReference>
<dbReference type="SMART" id="SM00828">
    <property type="entry name" value="PKS_MT"/>
    <property type="match status" value="1"/>
</dbReference>
<dbReference type="PANTHER" id="PTHR43861:SF1">
    <property type="entry name" value="TRANS-ACONITATE 2-METHYLTRANSFERASE"/>
    <property type="match status" value="1"/>
</dbReference>
<keyword evidence="4" id="KW-1185">Reference proteome</keyword>
<dbReference type="PANTHER" id="PTHR43861">
    <property type="entry name" value="TRANS-ACONITATE 2-METHYLTRANSFERASE-RELATED"/>
    <property type="match status" value="1"/>
</dbReference>
<gene>
    <name evidence="3" type="ORF">SAMN05444336_11023</name>
</gene>
<evidence type="ECO:0000256" key="1">
    <source>
        <dbReference type="ARBA" id="ARBA00022679"/>
    </source>
</evidence>
<evidence type="ECO:0000313" key="3">
    <source>
        <dbReference type="EMBL" id="SDX77927.1"/>
    </source>
</evidence>